<reference evidence="1" key="1">
    <citation type="submission" date="2019-08" db="EMBL/GenBank/DDBJ databases">
        <authorList>
            <person name="Kucharzyk K."/>
            <person name="Murdoch R.W."/>
            <person name="Higgins S."/>
            <person name="Loffler F."/>
        </authorList>
    </citation>
    <scope>NUCLEOTIDE SEQUENCE</scope>
</reference>
<protein>
    <submittedName>
        <fullName evidence="1">Uncharacterized protein</fullName>
    </submittedName>
</protein>
<dbReference type="EMBL" id="VSSQ01000389">
    <property type="protein sequence ID" value="MPL93343.1"/>
    <property type="molecule type" value="Genomic_DNA"/>
</dbReference>
<name>A0A644VSF9_9ZZZZ</name>
<comment type="caution">
    <text evidence="1">The sequence shown here is derived from an EMBL/GenBank/DDBJ whole genome shotgun (WGS) entry which is preliminary data.</text>
</comment>
<organism evidence="1">
    <name type="scientific">bioreactor metagenome</name>
    <dbReference type="NCBI Taxonomy" id="1076179"/>
    <lineage>
        <taxon>unclassified sequences</taxon>
        <taxon>metagenomes</taxon>
        <taxon>ecological metagenomes</taxon>
    </lineage>
</organism>
<accession>A0A644VSF9</accession>
<evidence type="ECO:0000313" key="1">
    <source>
        <dbReference type="EMBL" id="MPL93343.1"/>
    </source>
</evidence>
<proteinExistence type="predicted"/>
<gene>
    <name evidence="1" type="ORF">SDC9_39469</name>
</gene>
<sequence length="307" mass="36127">MRCFKFPLFLLLSVLSSISVNAQRYERESQESVLLNTKFTIDMVWDVQRFPMKPTEGREWKLSRLKAPYDADTRSKINWGPYNDRYLMFELQQDRTVRQGSLSDERSRGNYSVLLNLYDPDGRLVKRVSRWGNLMGFGKEGFVYEQEGRFGTFFSVLPLREGDVVVYRPELAIATKLSDIINVNRDEFNDLKLTTHIFREEGSRHLKNAIQKAFYGEFQVADWNDLKALKNINKWISYRRLQDGQTFMVTRNGKYTYGDDRQYFVLYSSGGRPPAGFLVHDRISNKLFLGSWFGEPRQVLIKERRKD</sequence>
<dbReference type="AlphaFoldDB" id="A0A644VSF9"/>